<comment type="caution">
    <text evidence="10">The sequence shown here is derived from an EMBL/GenBank/DDBJ whole genome shotgun (WGS) entry which is preliminary data.</text>
</comment>
<dbReference type="GO" id="GO:0005737">
    <property type="term" value="C:cytoplasm"/>
    <property type="evidence" value="ECO:0007669"/>
    <property type="project" value="TreeGrafter"/>
</dbReference>
<feature type="domain" description="Cytochrome b5 heme-binding" evidence="9">
    <location>
        <begin position="2"/>
        <end position="78"/>
    </location>
</feature>
<dbReference type="InterPro" id="IPR001199">
    <property type="entry name" value="Cyt_B5-like_heme/steroid-bd"/>
</dbReference>
<dbReference type="InterPro" id="IPR046373">
    <property type="entry name" value="Acyl-CoA_Oxase/DH_mid-dom_sf"/>
</dbReference>
<dbReference type="SUPFAM" id="SSF47203">
    <property type="entry name" value="Acyl-CoA dehydrogenase C-terminal domain-like"/>
    <property type="match status" value="1"/>
</dbReference>
<dbReference type="InterPro" id="IPR037069">
    <property type="entry name" value="AcylCoA_DH/ox_N_sf"/>
</dbReference>
<evidence type="ECO:0000259" key="9">
    <source>
        <dbReference type="PROSITE" id="PS50255"/>
    </source>
</evidence>
<dbReference type="EMBL" id="JAPQKS010000003">
    <property type="protein sequence ID" value="KAJ5239067.1"/>
    <property type="molecule type" value="Genomic_DNA"/>
</dbReference>
<evidence type="ECO:0000256" key="8">
    <source>
        <dbReference type="ARBA" id="ARBA00023004"/>
    </source>
</evidence>
<dbReference type="InterPro" id="IPR009075">
    <property type="entry name" value="AcylCo_DH/oxidase_C"/>
</dbReference>
<keyword evidence="4" id="KW-0285">Flavoprotein</keyword>
<evidence type="ECO:0000256" key="1">
    <source>
        <dbReference type="ARBA" id="ARBA00001974"/>
    </source>
</evidence>
<dbReference type="InterPro" id="IPR050741">
    <property type="entry name" value="Acyl-CoA_dehydrogenase"/>
</dbReference>
<keyword evidence="7" id="KW-0560">Oxidoreductase</keyword>
<sequence length="512" mass="57341">MPETLTRAEVAKHNTEESLWCIIDHQVYDLTDFLDAHPGGSVVLAQVAGKDATTDFYNLHRQEVLEKYKEQLLVGTIEGETPEVIVPVPGAISPVPYAEPLWLRPQFKNPYFKESHRRLQKALREFTDKYVTPEAQEKERDGTYISQELIDRMAETNILAMRLGPGKHLHNRKLLGGVVDGKEFDYFHDMIVAQELVRANARGFQDGNMSGMTISLTAVQQWLGNTALKEQVTEEVLSGRKKMCLAITEAFAGSDVAGLKTTATKTPDGKFYIVNGTKKWITNGMFADYFVTGCKTEKGFSVLLIPRDENIETKQIKTSYSTTAGTAFVQYDNVKVPVGNLLGEEHKGFQVIMSNFNHERLYMCFAVVRASMSVVEECLKWCNQRIVFGKKLIEQPVMRQKLARMISLTESNQAWLESITHQMNNMTYAEQATHMAGPIGLLKSYATRSAYEIADHSTNIFGGRGITQTGMGKVIEGFNRGNKFDAILGGTEEILADLGVRQAVKKFPKAML</sequence>
<evidence type="ECO:0000256" key="4">
    <source>
        <dbReference type="ARBA" id="ARBA00022630"/>
    </source>
</evidence>
<dbReference type="InterPro" id="IPR006091">
    <property type="entry name" value="Acyl-CoA_Oxase/DH_mid-dom"/>
</dbReference>
<dbReference type="Gene3D" id="2.40.110.10">
    <property type="entry name" value="Butyryl-CoA Dehydrogenase, subunit A, domain 2"/>
    <property type="match status" value="1"/>
</dbReference>
<evidence type="ECO:0000256" key="7">
    <source>
        <dbReference type="ARBA" id="ARBA00023002"/>
    </source>
</evidence>
<evidence type="ECO:0000256" key="5">
    <source>
        <dbReference type="ARBA" id="ARBA00022723"/>
    </source>
</evidence>
<reference evidence="10" key="1">
    <citation type="submission" date="2022-11" db="EMBL/GenBank/DDBJ databases">
        <authorList>
            <person name="Petersen C."/>
        </authorList>
    </citation>
    <scope>NUCLEOTIDE SEQUENCE</scope>
    <source>
        <strain evidence="10">IBT 19713</strain>
    </source>
</reference>
<organism evidence="10 11">
    <name type="scientific">Penicillium chermesinum</name>
    <dbReference type="NCBI Taxonomy" id="63820"/>
    <lineage>
        <taxon>Eukaryota</taxon>
        <taxon>Fungi</taxon>
        <taxon>Dikarya</taxon>
        <taxon>Ascomycota</taxon>
        <taxon>Pezizomycotina</taxon>
        <taxon>Eurotiomycetes</taxon>
        <taxon>Eurotiomycetidae</taxon>
        <taxon>Eurotiales</taxon>
        <taxon>Aspergillaceae</taxon>
        <taxon>Penicillium</taxon>
    </lineage>
</organism>
<dbReference type="GeneID" id="83200286"/>
<dbReference type="Gene3D" id="1.10.540.10">
    <property type="entry name" value="Acyl-CoA dehydrogenase/oxidase, N-terminal domain"/>
    <property type="match status" value="1"/>
</dbReference>
<keyword evidence="5" id="KW-0479">Metal-binding</keyword>
<dbReference type="GO" id="GO:0020037">
    <property type="term" value="F:heme binding"/>
    <property type="evidence" value="ECO:0007669"/>
    <property type="project" value="InterPro"/>
</dbReference>
<dbReference type="Gene3D" id="3.10.120.10">
    <property type="entry name" value="Cytochrome b5-like heme/steroid binding domain"/>
    <property type="match status" value="1"/>
</dbReference>
<dbReference type="Gene3D" id="1.20.140.10">
    <property type="entry name" value="Butyryl-CoA Dehydrogenase, subunit A, domain 3"/>
    <property type="match status" value="1"/>
</dbReference>
<gene>
    <name evidence="10" type="ORF">N7468_003686</name>
</gene>
<dbReference type="Proteomes" id="UP001150941">
    <property type="component" value="Unassembled WGS sequence"/>
</dbReference>
<dbReference type="InterPro" id="IPR018506">
    <property type="entry name" value="Cyt_B5_heme-BS"/>
</dbReference>
<evidence type="ECO:0000313" key="10">
    <source>
        <dbReference type="EMBL" id="KAJ5239067.1"/>
    </source>
</evidence>
<dbReference type="GO" id="GO:0003995">
    <property type="term" value="F:acyl-CoA dehydrogenase activity"/>
    <property type="evidence" value="ECO:0007669"/>
    <property type="project" value="InterPro"/>
</dbReference>
<dbReference type="RefSeq" id="XP_058331986.1">
    <property type="nucleotide sequence ID" value="XM_058472983.1"/>
</dbReference>
<keyword evidence="8" id="KW-0408">Iron</keyword>
<protein>
    <recommendedName>
        <fullName evidence="9">Cytochrome b5 heme-binding domain-containing protein</fullName>
    </recommendedName>
</protein>
<keyword evidence="11" id="KW-1185">Reference proteome</keyword>
<comment type="cofactor">
    <cofactor evidence="1">
        <name>FAD</name>
        <dbReference type="ChEBI" id="CHEBI:57692"/>
    </cofactor>
</comment>
<evidence type="ECO:0000256" key="6">
    <source>
        <dbReference type="ARBA" id="ARBA00022827"/>
    </source>
</evidence>
<dbReference type="Pfam" id="PF02771">
    <property type="entry name" value="Acyl-CoA_dh_N"/>
    <property type="match status" value="1"/>
</dbReference>
<keyword evidence="6" id="KW-0274">FAD</keyword>
<dbReference type="PROSITE" id="PS00191">
    <property type="entry name" value="CYTOCHROME_B5_1"/>
    <property type="match status" value="1"/>
</dbReference>
<proteinExistence type="inferred from homology"/>
<dbReference type="SMART" id="SM01117">
    <property type="entry name" value="Cyt-b5"/>
    <property type="match status" value="1"/>
</dbReference>
<keyword evidence="3" id="KW-0349">Heme</keyword>
<dbReference type="InterPro" id="IPR009100">
    <property type="entry name" value="AcylCoA_DH/oxidase_NM_dom_sf"/>
</dbReference>
<dbReference type="Pfam" id="PF02770">
    <property type="entry name" value="Acyl-CoA_dh_M"/>
    <property type="match status" value="1"/>
</dbReference>
<dbReference type="OrthoDB" id="2588832at2759"/>
<dbReference type="InterPro" id="IPR006089">
    <property type="entry name" value="Acyl-CoA_DH_CS"/>
</dbReference>
<dbReference type="PROSITE" id="PS50255">
    <property type="entry name" value="CYTOCHROME_B5_2"/>
    <property type="match status" value="1"/>
</dbReference>
<dbReference type="InterPro" id="IPR036250">
    <property type="entry name" value="AcylCo_DH-like_C"/>
</dbReference>
<evidence type="ECO:0000256" key="3">
    <source>
        <dbReference type="ARBA" id="ARBA00022617"/>
    </source>
</evidence>
<comment type="similarity">
    <text evidence="2">Belongs to the acyl-CoA dehydrogenase family.</text>
</comment>
<accession>A0A9W9P9T0</accession>
<reference evidence="10" key="2">
    <citation type="journal article" date="2023" name="IMA Fungus">
        <title>Comparative genomic study of the Penicillium genus elucidates a diverse pangenome and 15 lateral gene transfer events.</title>
        <authorList>
            <person name="Petersen C."/>
            <person name="Sorensen T."/>
            <person name="Nielsen M.R."/>
            <person name="Sondergaard T.E."/>
            <person name="Sorensen J.L."/>
            <person name="Fitzpatrick D.A."/>
            <person name="Frisvad J.C."/>
            <person name="Nielsen K.L."/>
        </authorList>
    </citation>
    <scope>NUCLEOTIDE SEQUENCE</scope>
    <source>
        <strain evidence="10">IBT 19713</strain>
    </source>
</reference>
<dbReference type="GO" id="GO:0046872">
    <property type="term" value="F:metal ion binding"/>
    <property type="evidence" value="ECO:0007669"/>
    <property type="project" value="UniProtKB-KW"/>
</dbReference>
<dbReference type="PROSITE" id="PS00072">
    <property type="entry name" value="ACYL_COA_DH_1"/>
    <property type="match status" value="1"/>
</dbReference>
<evidence type="ECO:0000313" key="11">
    <source>
        <dbReference type="Proteomes" id="UP001150941"/>
    </source>
</evidence>
<dbReference type="SUPFAM" id="SSF55856">
    <property type="entry name" value="Cytochrome b5-like heme/steroid binding domain"/>
    <property type="match status" value="1"/>
</dbReference>
<dbReference type="Pfam" id="PF00173">
    <property type="entry name" value="Cyt-b5"/>
    <property type="match status" value="1"/>
</dbReference>
<dbReference type="PANTHER" id="PTHR48083">
    <property type="entry name" value="MEDIUM-CHAIN SPECIFIC ACYL-COA DEHYDROGENASE, MITOCHONDRIAL-RELATED"/>
    <property type="match status" value="1"/>
</dbReference>
<dbReference type="Pfam" id="PF00441">
    <property type="entry name" value="Acyl-CoA_dh_1"/>
    <property type="match status" value="1"/>
</dbReference>
<dbReference type="InterPro" id="IPR036400">
    <property type="entry name" value="Cyt_B5-like_heme/steroid_sf"/>
</dbReference>
<dbReference type="SUPFAM" id="SSF56645">
    <property type="entry name" value="Acyl-CoA dehydrogenase NM domain-like"/>
    <property type="match status" value="1"/>
</dbReference>
<evidence type="ECO:0000256" key="2">
    <source>
        <dbReference type="ARBA" id="ARBA00009347"/>
    </source>
</evidence>
<dbReference type="GO" id="GO:0050660">
    <property type="term" value="F:flavin adenine dinucleotide binding"/>
    <property type="evidence" value="ECO:0007669"/>
    <property type="project" value="InterPro"/>
</dbReference>
<dbReference type="AlphaFoldDB" id="A0A9W9P9T0"/>
<dbReference type="InterPro" id="IPR013786">
    <property type="entry name" value="AcylCoA_DH/ox_N"/>
</dbReference>
<name>A0A9W9P9T0_9EURO</name>
<dbReference type="GO" id="GO:0033539">
    <property type="term" value="P:fatty acid beta-oxidation using acyl-CoA dehydrogenase"/>
    <property type="evidence" value="ECO:0007669"/>
    <property type="project" value="TreeGrafter"/>
</dbReference>
<dbReference type="PANTHER" id="PTHR48083:SF28">
    <property type="entry name" value="ACYL-COA DEHYDROGENASE FAMILY PROTEIN (AFU_ORTHOLOGUE AFUA_6G10880)-RELATED"/>
    <property type="match status" value="1"/>
</dbReference>